<feature type="signal peptide" evidence="1">
    <location>
        <begin position="1"/>
        <end position="24"/>
    </location>
</feature>
<dbReference type="Proteomes" id="UP000285378">
    <property type="component" value="Unassembled WGS sequence"/>
</dbReference>
<dbReference type="EMBL" id="MOBX01000014">
    <property type="protein sequence ID" value="RON79672.1"/>
    <property type="molecule type" value="Genomic_DNA"/>
</dbReference>
<dbReference type="AlphaFoldDB" id="A0A423MA34"/>
<evidence type="ECO:0000313" key="2">
    <source>
        <dbReference type="EMBL" id="RON79672.1"/>
    </source>
</evidence>
<keyword evidence="1" id="KW-0732">Signal</keyword>
<accession>A0A423MA34</accession>
<dbReference type="RefSeq" id="WP_123452350.1">
    <property type="nucleotide sequence ID" value="NZ_MOBX01000014.1"/>
</dbReference>
<organism evidence="2 3">
    <name type="scientific">Pseudomonas fluorescens</name>
    <dbReference type="NCBI Taxonomy" id="294"/>
    <lineage>
        <taxon>Bacteria</taxon>
        <taxon>Pseudomonadati</taxon>
        <taxon>Pseudomonadota</taxon>
        <taxon>Gammaproteobacteria</taxon>
        <taxon>Pseudomonadales</taxon>
        <taxon>Pseudomonadaceae</taxon>
        <taxon>Pseudomonas</taxon>
    </lineage>
</organism>
<evidence type="ECO:0000256" key="1">
    <source>
        <dbReference type="SAM" id="SignalP"/>
    </source>
</evidence>
<dbReference type="OrthoDB" id="7202514at2"/>
<feature type="chain" id="PRO_5019176670" evidence="1">
    <location>
        <begin position="25"/>
        <end position="244"/>
    </location>
</feature>
<name>A0A423MA34_PSEFL</name>
<comment type="caution">
    <text evidence="2">The sequence shown here is derived from an EMBL/GenBank/DDBJ whole genome shotgun (WGS) entry which is preliminary data.</text>
</comment>
<proteinExistence type="predicted"/>
<protein>
    <submittedName>
        <fullName evidence="2">Uncharacterized protein</fullName>
    </submittedName>
</protein>
<evidence type="ECO:0000313" key="3">
    <source>
        <dbReference type="Proteomes" id="UP000285378"/>
    </source>
</evidence>
<reference evidence="2 3" key="1">
    <citation type="submission" date="2016-10" db="EMBL/GenBank/DDBJ databases">
        <title>Comparative genome analysis of multiple Pseudomonas spp. focuses on biocontrol and plant growth promoting traits.</title>
        <authorList>
            <person name="Tao X.-Y."/>
            <person name="Taylor C.G."/>
        </authorList>
    </citation>
    <scope>NUCLEOTIDE SEQUENCE [LARGE SCALE GENOMIC DNA]</scope>
    <source>
        <strain evidence="2 3">28B5</strain>
    </source>
</reference>
<sequence length="244" mass="26607">MTVKSGWVGCAVLCGWLLTGQVFADCTPPAVSGDQDFSVCKDWPAYPGQTIGATARFERASDYVEGNSHGFYDVDLSVWQEGRSVPVATYHQAAAFETDGVALVELALDTARYKVAADFRAFGVRARVTNASRLNPLEEVQLSLYVREGATLRPVLSQLLVSQYSGEWNDICEGERSEITRTVEVAKTSSHGYADLIVKTQQTGTSSVGDAEACEDKITHYPAVLTTLRYDGKSYVLPQDFKGL</sequence>
<gene>
    <name evidence="2" type="ORF">BK670_19420</name>
</gene>